<feature type="region of interest" description="Disordered" evidence="4">
    <location>
        <begin position="297"/>
        <end position="326"/>
    </location>
</feature>
<feature type="compositionally biased region" description="Low complexity" evidence="4">
    <location>
        <begin position="695"/>
        <end position="716"/>
    </location>
</feature>
<reference evidence="6" key="1">
    <citation type="submission" date="2020-05" db="EMBL/GenBank/DDBJ databases">
        <title>Mycena genomes resolve the evolution of fungal bioluminescence.</title>
        <authorList>
            <person name="Tsai I.J."/>
        </authorList>
    </citation>
    <scope>NUCLEOTIDE SEQUENCE</scope>
    <source>
        <strain evidence="6">110903Hualien_Pintung</strain>
    </source>
</reference>
<feature type="region of interest" description="Disordered" evidence="4">
    <location>
        <begin position="554"/>
        <end position="582"/>
    </location>
</feature>
<dbReference type="SUPFAM" id="SSF56104">
    <property type="entry name" value="SAICAR synthase-like"/>
    <property type="match status" value="1"/>
</dbReference>
<sequence length="1657" mass="178022">MSSLLIFFLFPVLCLYRIFVLLFKGQSQSRDEGSAANGDQAMPPTIGRTTAANTKDAPATTTDWPWDTAEPLEASFPLAKDAHEHRGRLLRALLDEEGFDMAPLDLDGDEGDGEAWAAALEGALDVLGGAVGRGEWLAGPRARARRRRTSTDALSTIRMAVSALATPSGSSSESRRHLLLCVGGAGKKTRVIPREDDGFELVRASVRCGFRAGVFEIPGDNAEAREAVLCGLDEWDSAATYKPRLVGGTFYFKGVVSPEQHAALVRVLRIAVYIQFSLVLEQAFLADSGIPLVFPSPSPKPKPAPAPAIPSEPSLSNNSDPATRDRRCQVYCRRRSSSRAAGPVAYGQLQTLPTSSRFATPTNTGTSRLRGFSLLSPTMPSSPSLAAFGFGAASAATASTTSGNPFPFTAIHDKLLASASLLSTSADVTVAPPTIITQLADAERQHASNGPQTGKRRLKGDERVALASVRGWGDAPSAASSSASSKSAASASKESKEAKAAALVGSRGFVGMQEMSVLVSWGVPGAGSASVGPSSLSGSLASLASLGSGSSSSASASFTGAGAEGDTSPTSSPSLAASASAPAADITQCLSPRIQTLRFYRASDRTLGEVVHGWCREADGGGCRHDVFGDERVRRRKEKGKEVEVDAGESGDDERDRDRDGSRCAFRRSDHVLRLVHGGMRVEVRVGMDVGVASAGAVPGPGNGNEPPDGDGMPNGRTGNEGTIETWLSCAVCGKRTDRKGMSDASRHLSFGKFLELLIYSPALSRISPTICDHTGLSQISSSELPLSRLSIVRHFSSMGHVVSFALAQERDVFELRVPRLRVGKALGLGGRERAVPVATSSEEDKDKKVLRREVTSWWTGLGEYLDKLEQSVTSLAQESTSESTPPLRSGLPPTALSTPHLGKLVREYFPSSSSTTDPIPTLSPDDVAEVVGLLGSLRRSFGHMEEELYVLLGNTPVALLNDVRRAFVAKAKGAERRVLAWEVKHLRKRGLGLGLEEPEWWKRGWHVPPSSNVLVREDDWGSVIAFAMSNPDYTRELATLSLGRPGMTASTPSIETIPTTATNTMSSSQPLLDPDPDDNDAIWYAADSFSAVVSRRANPREASSVLSIRQALRSKPSLSNRDSLYSASSPLVPSQMQAQSRSRFNKPSSLSRPAPTSAWSKPDVRITKEDAGGEVARKVGRGGAGKMLHGIEASASASASVLSVSGTEQGEQQQQVRPRLKQRVVSSVAVMSDDEDVLSEKEAEVDAGKENEPKNENENEKQEARKNVKPPPLPPPTSFAGSLSNGFSSAWRFILSPAQIPRPALFSLSKDPHTPIDIFAIDDQPHIKHTWTLAGKLRFSCTVYYAKQFDGLRRRCGLVDGDEAAGDGEGDVFLRSLAKSANWAADGGKSRSDFWRTEDGRFVIKTLVNAWNVADLQVLLDLAPSYFRYMDASASRATALAKLVGFYTVEIRNLENGGVVQSRADLLVMENVFYRHEHAMDVARTFDLKGIMGRRAPVRIGETDASKARTLFDADWLDTATRILVSPYSKAVLREALRNDADFLAQGNIMDYSLLLGIDFTQKQIACGLVDTIGSYTFAKTLEYKAKRELNAYASATGTGPRRVKEVTVLPPAEYQERFVRALLDGGYFDVCPDRWTRAEDVGHGDEGREVLPSVL</sequence>
<proteinExistence type="predicted"/>
<feature type="region of interest" description="Disordered" evidence="4">
    <location>
        <begin position="31"/>
        <end position="67"/>
    </location>
</feature>
<feature type="region of interest" description="Disordered" evidence="4">
    <location>
        <begin position="441"/>
        <end position="460"/>
    </location>
</feature>
<dbReference type="CDD" id="cd17300">
    <property type="entry name" value="PIPKc_PIKfyve"/>
    <property type="match status" value="1"/>
</dbReference>
<protein>
    <recommendedName>
        <fullName evidence="5">PIPK domain-containing protein</fullName>
    </recommendedName>
</protein>
<dbReference type="GO" id="GO:0010008">
    <property type="term" value="C:endosome membrane"/>
    <property type="evidence" value="ECO:0007669"/>
    <property type="project" value="TreeGrafter"/>
</dbReference>
<gene>
    <name evidence="6" type="ORF">HMN09_00368000</name>
</gene>
<feature type="compositionally biased region" description="Polar residues" evidence="4">
    <location>
        <begin position="1050"/>
        <end position="1070"/>
    </location>
</feature>
<feature type="compositionally biased region" description="Polar residues" evidence="4">
    <location>
        <begin position="876"/>
        <end position="887"/>
    </location>
</feature>
<organism evidence="6 7">
    <name type="scientific">Mycena chlorophos</name>
    <name type="common">Agaric fungus</name>
    <name type="synonym">Agaricus chlorophos</name>
    <dbReference type="NCBI Taxonomy" id="658473"/>
    <lineage>
        <taxon>Eukaryota</taxon>
        <taxon>Fungi</taxon>
        <taxon>Dikarya</taxon>
        <taxon>Basidiomycota</taxon>
        <taxon>Agaricomycotina</taxon>
        <taxon>Agaricomycetes</taxon>
        <taxon>Agaricomycetidae</taxon>
        <taxon>Agaricales</taxon>
        <taxon>Marasmiineae</taxon>
        <taxon>Mycenaceae</taxon>
        <taxon>Mycena</taxon>
    </lineage>
</organism>
<feature type="region of interest" description="Disordered" evidence="4">
    <location>
        <begin position="1203"/>
        <end position="1282"/>
    </location>
</feature>
<keyword evidence="7" id="KW-1185">Reference proteome</keyword>
<dbReference type="InterPro" id="IPR044769">
    <property type="entry name" value="PIKfyve_PIPKc"/>
</dbReference>
<name>A0A8H6TJS5_MYCCL</name>
<evidence type="ECO:0000256" key="2">
    <source>
        <dbReference type="ARBA" id="ARBA00022840"/>
    </source>
</evidence>
<keyword evidence="2 3" id="KW-0067">ATP-binding</keyword>
<feature type="compositionally biased region" description="Basic and acidic residues" evidence="4">
    <location>
        <begin position="1239"/>
        <end position="1267"/>
    </location>
</feature>
<dbReference type="EMBL" id="JACAZE010000004">
    <property type="protein sequence ID" value="KAF7318576.1"/>
    <property type="molecule type" value="Genomic_DNA"/>
</dbReference>
<dbReference type="GO" id="GO:0046854">
    <property type="term" value="P:phosphatidylinositol phosphate biosynthetic process"/>
    <property type="evidence" value="ECO:0007669"/>
    <property type="project" value="TreeGrafter"/>
</dbReference>
<dbReference type="Gene3D" id="3.30.800.10">
    <property type="entry name" value="Phosphatidylinositol Phosphate Kinase II Beta"/>
    <property type="match status" value="1"/>
</dbReference>
<dbReference type="GO" id="GO:0005524">
    <property type="term" value="F:ATP binding"/>
    <property type="evidence" value="ECO:0007669"/>
    <property type="project" value="UniProtKB-UniRule"/>
</dbReference>
<dbReference type="Gene3D" id="3.30.810.10">
    <property type="entry name" value="2-Layer Sandwich"/>
    <property type="match status" value="1"/>
</dbReference>
<feature type="compositionally biased region" description="Polar residues" evidence="4">
    <location>
        <begin position="1207"/>
        <end position="1217"/>
    </location>
</feature>
<accession>A0A8H6TJS5</accession>
<keyword evidence="3" id="KW-0418">Kinase</keyword>
<dbReference type="PANTHER" id="PTHR45748:SF7">
    <property type="entry name" value="1-PHOSPHATIDYLINOSITOL 3-PHOSPHATE 5-KINASE-RELATED"/>
    <property type="match status" value="1"/>
</dbReference>
<dbReference type="InterPro" id="IPR002498">
    <property type="entry name" value="PInositol-4-P-4/5-kinase_core"/>
</dbReference>
<dbReference type="InterPro" id="IPR027483">
    <property type="entry name" value="PInositol-4-P-4/5-kinase_C_sf"/>
</dbReference>
<dbReference type="PROSITE" id="PS51455">
    <property type="entry name" value="PIPK"/>
    <property type="match status" value="1"/>
</dbReference>
<feature type="compositionally biased region" description="Pro residues" evidence="4">
    <location>
        <begin position="297"/>
        <end position="310"/>
    </location>
</feature>
<dbReference type="Pfam" id="PF01504">
    <property type="entry name" value="PIP5K"/>
    <property type="match status" value="1"/>
</dbReference>
<feature type="compositionally biased region" description="Polar residues" evidence="4">
    <location>
        <begin position="47"/>
        <end position="63"/>
    </location>
</feature>
<dbReference type="PANTHER" id="PTHR45748">
    <property type="entry name" value="1-PHOSPHATIDYLINOSITOL 3-PHOSPHATE 5-KINASE-RELATED"/>
    <property type="match status" value="1"/>
</dbReference>
<dbReference type="InterPro" id="IPR027484">
    <property type="entry name" value="PInositol-4-P-5-kinase_N"/>
</dbReference>
<evidence type="ECO:0000259" key="5">
    <source>
        <dbReference type="PROSITE" id="PS51455"/>
    </source>
</evidence>
<feature type="compositionally biased region" description="Polar residues" evidence="4">
    <location>
        <begin position="1118"/>
        <end position="1152"/>
    </location>
</feature>
<feature type="compositionally biased region" description="Basic and acidic residues" evidence="4">
    <location>
        <begin position="1163"/>
        <end position="1178"/>
    </location>
</feature>
<keyword evidence="1 3" id="KW-0547">Nucleotide-binding</keyword>
<evidence type="ECO:0000313" key="7">
    <source>
        <dbReference type="Proteomes" id="UP000613580"/>
    </source>
</evidence>
<evidence type="ECO:0000256" key="4">
    <source>
        <dbReference type="SAM" id="MobiDB-lite"/>
    </source>
</evidence>
<feature type="region of interest" description="Disordered" evidence="4">
    <location>
        <begin position="1118"/>
        <end position="1181"/>
    </location>
</feature>
<evidence type="ECO:0000313" key="6">
    <source>
        <dbReference type="EMBL" id="KAF7318576.1"/>
    </source>
</evidence>
<dbReference type="GO" id="GO:0000285">
    <property type="term" value="F:1-phosphatidylinositol-3-phosphate 5-kinase activity"/>
    <property type="evidence" value="ECO:0007669"/>
    <property type="project" value="InterPro"/>
</dbReference>
<evidence type="ECO:0000256" key="1">
    <source>
        <dbReference type="ARBA" id="ARBA00022741"/>
    </source>
</evidence>
<feature type="region of interest" description="Disordered" evidence="4">
    <location>
        <begin position="636"/>
        <end position="662"/>
    </location>
</feature>
<feature type="domain" description="PIPK" evidence="5">
    <location>
        <begin position="1276"/>
        <end position="1628"/>
    </location>
</feature>
<dbReference type="OrthoDB" id="158357at2759"/>
<keyword evidence="3" id="KW-0808">Transferase</keyword>
<dbReference type="SMART" id="SM00330">
    <property type="entry name" value="PIPKc"/>
    <property type="match status" value="1"/>
</dbReference>
<dbReference type="Proteomes" id="UP000613580">
    <property type="component" value="Unassembled WGS sequence"/>
</dbReference>
<feature type="region of interest" description="Disordered" evidence="4">
    <location>
        <begin position="876"/>
        <end position="896"/>
    </location>
</feature>
<feature type="region of interest" description="Disordered" evidence="4">
    <location>
        <begin position="1050"/>
        <end position="1078"/>
    </location>
</feature>
<feature type="region of interest" description="Disordered" evidence="4">
    <location>
        <begin position="695"/>
        <end position="719"/>
    </location>
</feature>
<comment type="caution">
    <text evidence="6">The sequence shown here is derived from an EMBL/GenBank/DDBJ whole genome shotgun (WGS) entry which is preliminary data.</text>
</comment>
<evidence type="ECO:0000256" key="3">
    <source>
        <dbReference type="PROSITE-ProRule" id="PRU00781"/>
    </source>
</evidence>